<evidence type="ECO:0000256" key="2">
    <source>
        <dbReference type="ARBA" id="ARBA00022729"/>
    </source>
</evidence>
<keyword evidence="2 4" id="KW-0732">Signal</keyword>
<dbReference type="InterPro" id="IPR003591">
    <property type="entry name" value="Leu-rich_rpt_typical-subtyp"/>
</dbReference>
<dbReference type="AlphaFoldDB" id="A0A9J6CGS1"/>
<evidence type="ECO:0000256" key="1">
    <source>
        <dbReference type="ARBA" id="ARBA00022614"/>
    </source>
</evidence>
<keyword evidence="3" id="KW-0677">Repeat</keyword>
<dbReference type="SMART" id="SM00369">
    <property type="entry name" value="LRR_TYP"/>
    <property type="match status" value="3"/>
</dbReference>
<evidence type="ECO:0000313" key="5">
    <source>
        <dbReference type="EMBL" id="KAG5681244.1"/>
    </source>
</evidence>
<dbReference type="EMBL" id="JADBJN010000001">
    <property type="protein sequence ID" value="KAG5681244.1"/>
    <property type="molecule type" value="Genomic_DNA"/>
</dbReference>
<feature type="chain" id="PRO_5039947743" evidence="4">
    <location>
        <begin position="21"/>
        <end position="335"/>
    </location>
</feature>
<dbReference type="OrthoDB" id="676979at2759"/>
<dbReference type="InterPro" id="IPR026906">
    <property type="entry name" value="LRR_5"/>
</dbReference>
<dbReference type="PANTHER" id="PTHR24366:SF161">
    <property type="entry name" value="TIR DOMAIN-CONTAINING PROTEIN"/>
    <property type="match status" value="1"/>
</dbReference>
<dbReference type="PANTHER" id="PTHR24366">
    <property type="entry name" value="IG(IMMUNOGLOBULIN) AND LRR(LEUCINE RICH REPEAT) DOMAINS"/>
    <property type="match status" value="1"/>
</dbReference>
<protein>
    <submittedName>
        <fullName evidence="5">Uncharacterized protein</fullName>
    </submittedName>
</protein>
<dbReference type="Pfam" id="PF13516">
    <property type="entry name" value="LRR_6"/>
    <property type="match status" value="1"/>
</dbReference>
<dbReference type="Proteomes" id="UP001107558">
    <property type="component" value="Chromosome 1"/>
</dbReference>
<dbReference type="Gene3D" id="3.80.10.10">
    <property type="entry name" value="Ribonuclease Inhibitor"/>
    <property type="match status" value="2"/>
</dbReference>
<dbReference type="InterPro" id="IPR032675">
    <property type="entry name" value="LRR_dom_sf"/>
</dbReference>
<dbReference type="PROSITE" id="PS51450">
    <property type="entry name" value="LRR"/>
    <property type="match status" value="4"/>
</dbReference>
<name>A0A9J6CGS1_POLVA</name>
<keyword evidence="6" id="KW-1185">Reference proteome</keyword>
<organism evidence="5 6">
    <name type="scientific">Polypedilum vanderplanki</name>
    <name type="common">Sleeping chironomid midge</name>
    <dbReference type="NCBI Taxonomy" id="319348"/>
    <lineage>
        <taxon>Eukaryota</taxon>
        <taxon>Metazoa</taxon>
        <taxon>Ecdysozoa</taxon>
        <taxon>Arthropoda</taxon>
        <taxon>Hexapoda</taxon>
        <taxon>Insecta</taxon>
        <taxon>Pterygota</taxon>
        <taxon>Neoptera</taxon>
        <taxon>Endopterygota</taxon>
        <taxon>Diptera</taxon>
        <taxon>Nematocera</taxon>
        <taxon>Chironomoidea</taxon>
        <taxon>Chironomidae</taxon>
        <taxon>Chironominae</taxon>
        <taxon>Polypedilum</taxon>
        <taxon>Polypedilum</taxon>
    </lineage>
</organism>
<evidence type="ECO:0000256" key="4">
    <source>
        <dbReference type="SAM" id="SignalP"/>
    </source>
</evidence>
<dbReference type="InterPro" id="IPR001611">
    <property type="entry name" value="Leu-rich_rpt"/>
</dbReference>
<evidence type="ECO:0000256" key="3">
    <source>
        <dbReference type="ARBA" id="ARBA00022737"/>
    </source>
</evidence>
<reference evidence="5" key="1">
    <citation type="submission" date="2021-03" db="EMBL/GenBank/DDBJ databases">
        <title>Chromosome level genome of the anhydrobiotic midge Polypedilum vanderplanki.</title>
        <authorList>
            <person name="Yoshida Y."/>
            <person name="Kikawada T."/>
            <person name="Gusev O."/>
        </authorList>
    </citation>
    <scope>NUCLEOTIDE SEQUENCE</scope>
    <source>
        <strain evidence="5">NIAS01</strain>
        <tissue evidence="5">Whole body or cell culture</tissue>
    </source>
</reference>
<sequence>MGFIYKFICVISGFITIASTATVDLRCSNFDVTRLSEISYQCGKELTCFFENVHADNETQFVYAADRYVLSYKCLGFVNSTIDQLPVDLFRRYANVEILYAANLGLKSVSRSLFESAGKLVDLHLEGNNITELENFLFYGALNLRRVILSNNKITSIGKDAFKKMTVKPVTLYDNTFQQKLEEIDLANNKLTDIHHDVFVQLNSLIILNLQRNNIRLKYGQFPLTLKRLDLSYNQLKDFTMKQLLSSQLLEELKLNGNFFENAKAEFIFPEAIFQLMHVYRFELSDCFNCMELADILIHFKRINRNIIVQFDNERMNSSNIFGISCVDANDMNQN</sequence>
<feature type="signal peptide" evidence="4">
    <location>
        <begin position="1"/>
        <end position="20"/>
    </location>
</feature>
<gene>
    <name evidence="5" type="ORF">PVAND_010695</name>
</gene>
<comment type="caution">
    <text evidence="5">The sequence shown here is derived from an EMBL/GenBank/DDBJ whole genome shotgun (WGS) entry which is preliminary data.</text>
</comment>
<accession>A0A9J6CGS1</accession>
<keyword evidence="1" id="KW-0433">Leucine-rich repeat</keyword>
<proteinExistence type="predicted"/>
<dbReference type="SUPFAM" id="SSF52058">
    <property type="entry name" value="L domain-like"/>
    <property type="match status" value="1"/>
</dbReference>
<dbReference type="Pfam" id="PF13306">
    <property type="entry name" value="LRR_5"/>
    <property type="match status" value="1"/>
</dbReference>
<evidence type="ECO:0000313" key="6">
    <source>
        <dbReference type="Proteomes" id="UP001107558"/>
    </source>
</evidence>